<evidence type="ECO:0000256" key="1">
    <source>
        <dbReference type="SAM" id="Coils"/>
    </source>
</evidence>
<evidence type="ECO:0000259" key="3">
    <source>
        <dbReference type="Pfam" id="PF13699"/>
    </source>
</evidence>
<gene>
    <name evidence="4" type="ORF">POL72_15125</name>
</gene>
<keyword evidence="1" id="KW-0175">Coiled coil</keyword>
<dbReference type="InterPro" id="IPR025295">
    <property type="entry name" value="eCIS_core_dom"/>
</dbReference>
<reference evidence="4 5" key="1">
    <citation type="submission" date="2023-01" db="EMBL/GenBank/DDBJ databases">
        <title>Minimal conservation of predation-associated metabolite biosynthetic gene clusters underscores biosynthetic potential of Myxococcota including descriptions for ten novel species: Archangium lansinium sp. nov., Myxococcus landrumus sp. nov., Nannocystis bai.</title>
        <authorList>
            <person name="Ahearne A."/>
            <person name="Stevens C."/>
            <person name="Dowd S."/>
        </authorList>
    </citation>
    <scope>NUCLEOTIDE SEQUENCE [LARGE SCALE GENOMIC DNA]</scope>
    <source>
        <strain evidence="4 5">WIWO2</strain>
    </source>
</reference>
<comment type="caution">
    <text evidence="4">The sequence shown here is derived from an EMBL/GenBank/DDBJ whole genome shotgun (WGS) entry which is preliminary data.</text>
</comment>
<sequence>MGRTAEGCPFIEAWLAYYVNASDEHLERAIRVYARPREPTLDGYLSAVDERIRLSVRRWRASGALDTPPGPGPAVPRDLATLGPGRPVASALQGDVERDLGLPLADIRVHEGPAAAAVAARHGAHALSFGSDIVLGSPRAIPRDLLLLHELAHAAQQRPSPRGASAGAAALERDADRTAMGLFGRRALSTGDASLAELHAHAELHGVAAAALDDARASPRPRLVSPLGLHRCGGDADEEASQATATSAPPARAPDAAASQGPVGSSQGTVATGTAQPAVSLPGSSAAPTPPQGLTALQSELDLVAERLGRLASERSSDTALATAITGARTELASTRAQLVGGTADAERVRTALEILERLETIFPLLDEQERALAGRSEHLSAVSAVRASYMQALGRLFAADARATFDAAEAAAQRLPRALVNVDLDAIERHAALNREHLLPSQRLGDWMQEMRTRLDALEARRTASTSASTLASEAELVQLGLEGMEQYDRYLRAFEFMLRNRPGVLDTPTVSAMNRLRDRMEAIRLAFYAGNVADLRARVTSVREDEHIDTFYRALPGMMGTTRLIARIGVAYIAALATGGVGGIFAGGARAAATGITVRGALSFAGTVALETLVFTGVNTTLNTFLFGDRPTFGSVLRDLAWNAGLFTVLRATGAATTRGLRAAELEVLSGPLHLVTPFPILQGYGILRFRAERGRWPSRAELGQMTAENVLTMVALSVGLRVVQRWTASRPDSALRRFRDAYGLRFSGLEAVRARLQSEIAALEQRGAPDAEIEAARGRLEALEREFQALMREVQADRRVNLDDLRNELDTIRDMADATGSELLASALGIPEAVALERAGARSHTYASGTTGLLYDALRAAGAIVTRTQDPATGLRTVEARFGSERPILFRERPAGEIRIDPTGADVQLLFTELSVTRAEAQRMLLRMMTEHLAREPTRDFAWALTQVRRQVRDLLARPGARASAQELLLDLSRTGRLRAAADPALVTESTQLETAGILTSPEWLDARSAPQFEGVVTEWLARVRVTVPPGGRILRRIRFVGDAFTDAAGTTPFARRNGRPLVNTDITELDYAAVISSGTSIEVHTVANVKAGRTQAADAAAQNRSALAVIRGPTAAGLPQVTIDGRPAFARITRVTALDGATEVDLTGQLTEAPGGAAVEQTIGPQGGRGYTAAVPFGRTQIRDLAQLLVERQLITSGRY</sequence>
<organism evidence="4 5">
    <name type="scientific">Sorangium atrum</name>
    <dbReference type="NCBI Taxonomy" id="2995308"/>
    <lineage>
        <taxon>Bacteria</taxon>
        <taxon>Pseudomonadati</taxon>
        <taxon>Myxococcota</taxon>
        <taxon>Polyangia</taxon>
        <taxon>Polyangiales</taxon>
        <taxon>Polyangiaceae</taxon>
        <taxon>Sorangium</taxon>
    </lineage>
</organism>
<keyword evidence="5" id="KW-1185">Reference proteome</keyword>
<dbReference type="Proteomes" id="UP001217485">
    <property type="component" value="Unassembled WGS sequence"/>
</dbReference>
<feature type="compositionally biased region" description="Polar residues" evidence="2">
    <location>
        <begin position="262"/>
        <end position="287"/>
    </location>
</feature>
<accession>A0ABT5BY53</accession>
<evidence type="ECO:0000256" key="2">
    <source>
        <dbReference type="SAM" id="MobiDB-lite"/>
    </source>
</evidence>
<proteinExistence type="predicted"/>
<evidence type="ECO:0000313" key="4">
    <source>
        <dbReference type="EMBL" id="MDC0679074.1"/>
    </source>
</evidence>
<dbReference type="RefSeq" id="WP_272096015.1">
    <property type="nucleotide sequence ID" value="NZ_JAQNDK010000002.1"/>
</dbReference>
<feature type="coiled-coil region" evidence="1">
    <location>
        <begin position="749"/>
        <end position="825"/>
    </location>
</feature>
<dbReference type="Pfam" id="PF13699">
    <property type="entry name" value="eCIS_core"/>
    <property type="match status" value="1"/>
</dbReference>
<protein>
    <submittedName>
        <fullName evidence="4">DUF4157 domain-containing protein</fullName>
    </submittedName>
</protein>
<feature type="domain" description="eCIS core" evidence="3">
    <location>
        <begin position="88"/>
        <end position="158"/>
    </location>
</feature>
<feature type="compositionally biased region" description="Low complexity" evidence="2">
    <location>
        <begin position="241"/>
        <end position="260"/>
    </location>
</feature>
<dbReference type="EMBL" id="JAQNDK010000002">
    <property type="protein sequence ID" value="MDC0679074.1"/>
    <property type="molecule type" value="Genomic_DNA"/>
</dbReference>
<name>A0ABT5BY53_9BACT</name>
<feature type="region of interest" description="Disordered" evidence="2">
    <location>
        <begin position="222"/>
        <end position="293"/>
    </location>
</feature>
<evidence type="ECO:0000313" key="5">
    <source>
        <dbReference type="Proteomes" id="UP001217485"/>
    </source>
</evidence>